<evidence type="ECO:0000313" key="1">
    <source>
        <dbReference type="EMBL" id="KAJ4391156.1"/>
    </source>
</evidence>
<sequence length="397" mass="45624">MAPLQLSEAESSRHARPGLAPVQALNHQGATTSIEEQVESFLQVVETKHPELLYQALRNQSFDFVTALLDRLEPALAGQYLPLNFPLLRMLVAEFGWGMIPLYPSAHADSQGQAFKVQRPSRERETHCRDQTTRTQHLARPTPTKNMEATLKEAWEYLSDYFMGDADIIHALQTRPDDFAEALFDFLEEELRLLWVSPQRLLIKYLLETVGWEIGATTGGDVPRMIMVRPAHHTVELSPGGMWVRASWISRSNARRAWERGEIGDGESYQSWYQAQFRATEARAKDDEHQKAWVAEVRSRQSLKRSRKPRATAMALNYDDSGPNYDVVLQKLSESKAKLVGRLEHVREMQTQLWQESSKIRKQLSHVDEHIVEVEKVKLKSRIPRPVDNRGRRRLSI</sequence>
<proteinExistence type="predicted"/>
<protein>
    <submittedName>
        <fullName evidence="1">Uncharacterized protein</fullName>
    </submittedName>
</protein>
<name>A0A9W8YT75_9PEZI</name>
<dbReference type="Proteomes" id="UP001140453">
    <property type="component" value="Unassembled WGS sequence"/>
</dbReference>
<evidence type="ECO:0000313" key="2">
    <source>
        <dbReference type="Proteomes" id="UP001140453"/>
    </source>
</evidence>
<organism evidence="1 2">
    <name type="scientific">Gnomoniopsis smithogilvyi</name>
    <dbReference type="NCBI Taxonomy" id="1191159"/>
    <lineage>
        <taxon>Eukaryota</taxon>
        <taxon>Fungi</taxon>
        <taxon>Dikarya</taxon>
        <taxon>Ascomycota</taxon>
        <taxon>Pezizomycotina</taxon>
        <taxon>Sordariomycetes</taxon>
        <taxon>Sordariomycetidae</taxon>
        <taxon>Diaporthales</taxon>
        <taxon>Gnomoniaceae</taxon>
        <taxon>Gnomoniopsis</taxon>
    </lineage>
</organism>
<gene>
    <name evidence="1" type="ORF">N0V93_004772</name>
</gene>
<reference evidence="1" key="1">
    <citation type="submission" date="2022-10" db="EMBL/GenBank/DDBJ databases">
        <title>Tapping the CABI collections for fungal endophytes: first genome assemblies for Collariella, Neodidymelliopsis, Ascochyta clinopodiicola, Didymella pomorum, Didymosphaeria variabile, Neocosmospora piperis and Neocucurbitaria cava.</title>
        <authorList>
            <person name="Hill R."/>
        </authorList>
    </citation>
    <scope>NUCLEOTIDE SEQUENCE</scope>
    <source>
        <strain evidence="1">IMI 355082</strain>
    </source>
</reference>
<dbReference type="AlphaFoldDB" id="A0A9W8YT75"/>
<dbReference type="EMBL" id="JAPEVB010000003">
    <property type="protein sequence ID" value="KAJ4391156.1"/>
    <property type="molecule type" value="Genomic_DNA"/>
</dbReference>
<accession>A0A9W8YT75</accession>
<comment type="caution">
    <text evidence="1">The sequence shown here is derived from an EMBL/GenBank/DDBJ whole genome shotgun (WGS) entry which is preliminary data.</text>
</comment>
<keyword evidence="2" id="KW-1185">Reference proteome</keyword>